<evidence type="ECO:0000313" key="2">
    <source>
        <dbReference type="Proteomes" id="UP001174037"/>
    </source>
</evidence>
<reference evidence="1" key="1">
    <citation type="journal article" date="2023" name="Int. J. Mol. Sci.">
        <title>Antibiotic Resistance/Susceptibility Profiles of Staphylococcus equorum Strains from Cheese, and Genome Analysis for Antibiotic Resistance Genes.</title>
        <authorList>
            <person name="Vazquez L."/>
            <person name="Srednik M.E."/>
            <person name="Rodriguez J."/>
            <person name="Florez A.B."/>
            <person name="Mayo B."/>
        </authorList>
    </citation>
    <scope>NUCLEOTIDE SEQUENCE</scope>
    <source>
        <strain evidence="1">5A3I</strain>
    </source>
</reference>
<reference evidence="1" key="2">
    <citation type="submission" date="2023-03" db="EMBL/GenBank/DDBJ databases">
        <authorList>
            <person name="Vazquez L."/>
            <person name="Rodriguez J."/>
            <person name="Mayo B."/>
            <person name="Florez A.B."/>
        </authorList>
    </citation>
    <scope>NUCLEOTIDE SEQUENCE</scope>
    <source>
        <strain evidence="1">5A3I</strain>
    </source>
</reference>
<dbReference type="AlphaFoldDB" id="A0AAW7AJS2"/>
<dbReference type="RefSeq" id="WP_285324538.1">
    <property type="nucleotide sequence ID" value="NZ_JARGCK010000028.1"/>
</dbReference>
<proteinExistence type="predicted"/>
<evidence type="ECO:0008006" key="3">
    <source>
        <dbReference type="Google" id="ProtNLM"/>
    </source>
</evidence>
<name>A0AAW7AJS2_9STAP</name>
<protein>
    <recommendedName>
        <fullName evidence="3">PepSY domain-containing protein</fullName>
    </recommendedName>
</protein>
<dbReference type="Proteomes" id="UP001174037">
    <property type="component" value="Unassembled WGS sequence"/>
</dbReference>
<sequence>MIGTKKSSYGARLRNEFHVNKDKSNKDEYYVDFAASDARGHPIKSQAIVDRTTGEIKEITYLSSDDPKVDKMLPNEEEKI</sequence>
<evidence type="ECO:0000313" key="1">
    <source>
        <dbReference type="EMBL" id="MDK9867159.1"/>
    </source>
</evidence>
<dbReference type="EMBL" id="JARGCK010000028">
    <property type="protein sequence ID" value="MDK9867159.1"/>
    <property type="molecule type" value="Genomic_DNA"/>
</dbReference>
<accession>A0AAW7AJS2</accession>
<organism evidence="1 2">
    <name type="scientific">Staphylococcus equorum</name>
    <dbReference type="NCBI Taxonomy" id="246432"/>
    <lineage>
        <taxon>Bacteria</taxon>
        <taxon>Bacillati</taxon>
        <taxon>Bacillota</taxon>
        <taxon>Bacilli</taxon>
        <taxon>Bacillales</taxon>
        <taxon>Staphylococcaceae</taxon>
        <taxon>Staphylococcus</taxon>
    </lineage>
</organism>
<gene>
    <name evidence="1" type="ORF">P1A27_14615</name>
</gene>
<comment type="caution">
    <text evidence="1">The sequence shown here is derived from an EMBL/GenBank/DDBJ whole genome shotgun (WGS) entry which is preliminary data.</text>
</comment>